<protein>
    <submittedName>
        <fullName evidence="12">WD repeat and FYVE domain-containing protein</fullName>
    </submittedName>
</protein>
<evidence type="ECO:0000256" key="8">
    <source>
        <dbReference type="SAM" id="MobiDB-lite"/>
    </source>
</evidence>
<feature type="compositionally biased region" description="Basic and acidic residues" evidence="8">
    <location>
        <begin position="3768"/>
        <end position="3780"/>
    </location>
</feature>
<feature type="compositionally biased region" description="Basic and acidic residues" evidence="8">
    <location>
        <begin position="3819"/>
        <end position="3829"/>
    </location>
</feature>
<dbReference type="InterPro" id="IPR051944">
    <property type="entry name" value="BEACH_domain_protein"/>
</dbReference>
<dbReference type="SUPFAM" id="SSF48371">
    <property type="entry name" value="ARM repeat"/>
    <property type="match status" value="2"/>
</dbReference>
<evidence type="ECO:0000256" key="7">
    <source>
        <dbReference type="PROSITE-ProRule" id="PRU00221"/>
    </source>
</evidence>
<dbReference type="SUPFAM" id="SSF81837">
    <property type="entry name" value="BEACH domain"/>
    <property type="match status" value="1"/>
</dbReference>
<dbReference type="SMART" id="SM00320">
    <property type="entry name" value="WD40"/>
    <property type="match status" value="5"/>
</dbReference>
<gene>
    <name evidence="12" type="ORF">APICC_03767</name>
</gene>
<dbReference type="EMBL" id="KZ288222">
    <property type="protein sequence ID" value="PBC32050.1"/>
    <property type="molecule type" value="Genomic_DNA"/>
</dbReference>
<feature type="repeat" description="WD" evidence="7">
    <location>
        <begin position="3573"/>
        <end position="3607"/>
    </location>
</feature>
<dbReference type="PROSITE" id="PS50082">
    <property type="entry name" value="WD_REPEATS_2"/>
    <property type="match status" value="1"/>
</dbReference>
<evidence type="ECO:0000313" key="12">
    <source>
        <dbReference type="EMBL" id="PBC32050.1"/>
    </source>
</evidence>
<dbReference type="InterPro" id="IPR056252">
    <property type="entry name" value="Alfy-like_Arm-like"/>
</dbReference>
<dbReference type="InterPro" id="IPR036372">
    <property type="entry name" value="BEACH_dom_sf"/>
</dbReference>
<evidence type="ECO:0000256" key="5">
    <source>
        <dbReference type="ARBA" id="ARBA00022833"/>
    </source>
</evidence>
<dbReference type="Pfam" id="PF20811">
    <property type="entry name" value="PARG_cat_N"/>
    <property type="match status" value="1"/>
</dbReference>
<keyword evidence="13" id="KW-1185">Reference proteome</keyword>
<dbReference type="Pfam" id="PF01363">
    <property type="entry name" value="FYVE"/>
    <property type="match status" value="1"/>
</dbReference>
<evidence type="ECO:0000259" key="11">
    <source>
        <dbReference type="PROSITE" id="PS51783"/>
    </source>
</evidence>
<dbReference type="SMART" id="SM00064">
    <property type="entry name" value="FYVE"/>
    <property type="match status" value="1"/>
</dbReference>
<feature type="compositionally biased region" description="Polar residues" evidence="8">
    <location>
        <begin position="3830"/>
        <end position="3842"/>
    </location>
</feature>
<dbReference type="CDD" id="cd01201">
    <property type="entry name" value="PH_BEACH"/>
    <property type="match status" value="1"/>
</dbReference>
<dbReference type="PANTHER" id="PTHR46108:SF4">
    <property type="entry name" value="BLUE CHEESE"/>
    <property type="match status" value="1"/>
</dbReference>
<keyword evidence="3" id="KW-0677">Repeat</keyword>
<dbReference type="Pfam" id="PF05028">
    <property type="entry name" value="PARG_cat_C"/>
    <property type="match status" value="1"/>
</dbReference>
<evidence type="ECO:0000256" key="1">
    <source>
        <dbReference type="ARBA" id="ARBA00022574"/>
    </source>
</evidence>
<dbReference type="InterPro" id="IPR031570">
    <property type="entry name" value="NBEA/BDCP_DUF4704"/>
</dbReference>
<dbReference type="PROSITE" id="PS00678">
    <property type="entry name" value="WD_REPEATS_1"/>
    <property type="match status" value="1"/>
</dbReference>
<dbReference type="InterPro" id="IPR011993">
    <property type="entry name" value="PH-like_dom_sf"/>
</dbReference>
<accession>A0A2A3EK29</accession>
<evidence type="ECO:0000313" key="13">
    <source>
        <dbReference type="Proteomes" id="UP000242457"/>
    </source>
</evidence>
<dbReference type="InterPro" id="IPR036322">
    <property type="entry name" value="WD40_repeat_dom_sf"/>
</dbReference>
<dbReference type="PROSITE" id="PS50178">
    <property type="entry name" value="ZF_FYVE"/>
    <property type="match status" value="1"/>
</dbReference>
<name>A0A2A3EK29_APICC</name>
<dbReference type="OrthoDB" id="10018316at2759"/>
<dbReference type="PANTHER" id="PTHR46108">
    <property type="entry name" value="BLUE CHEESE"/>
    <property type="match status" value="1"/>
</dbReference>
<reference evidence="12 13" key="1">
    <citation type="submission" date="2014-07" db="EMBL/GenBank/DDBJ databases">
        <title>Genomic and transcriptomic analysis on Apis cerana provide comprehensive insights into honey bee biology.</title>
        <authorList>
            <person name="Diao Q."/>
            <person name="Sun L."/>
            <person name="Zheng H."/>
            <person name="Zheng H."/>
            <person name="Xu S."/>
            <person name="Wang S."/>
            <person name="Zeng Z."/>
            <person name="Hu F."/>
            <person name="Su S."/>
            <person name="Wu J."/>
        </authorList>
    </citation>
    <scope>NUCLEOTIDE SEQUENCE [LARGE SCALE GENOMIC DNA]</scope>
    <source>
        <tissue evidence="12">Pupae without intestine</tissue>
    </source>
</reference>
<dbReference type="SMART" id="SM01026">
    <property type="entry name" value="Beach"/>
    <property type="match status" value="1"/>
</dbReference>
<keyword evidence="5" id="KW-0862">Zinc</keyword>
<dbReference type="SUPFAM" id="SSF49899">
    <property type="entry name" value="Concanavalin A-like lectins/glucanases"/>
    <property type="match status" value="1"/>
</dbReference>
<feature type="region of interest" description="Disordered" evidence="8">
    <location>
        <begin position="3751"/>
        <end position="3854"/>
    </location>
</feature>
<dbReference type="Pfam" id="PF14844">
    <property type="entry name" value="PH_BEACH"/>
    <property type="match status" value="1"/>
</dbReference>
<dbReference type="Gene3D" id="2.30.29.30">
    <property type="entry name" value="Pleckstrin-homology domain (PH domain)/Phosphotyrosine-binding domain (PTB)"/>
    <property type="match status" value="1"/>
</dbReference>
<dbReference type="GO" id="GO:0006282">
    <property type="term" value="P:regulation of DNA repair"/>
    <property type="evidence" value="ECO:0007669"/>
    <property type="project" value="InterPro"/>
</dbReference>
<dbReference type="InterPro" id="IPR000409">
    <property type="entry name" value="BEACH_dom"/>
</dbReference>
<feature type="region of interest" description="Disordered" evidence="8">
    <location>
        <begin position="3710"/>
        <end position="3736"/>
    </location>
</feature>
<keyword evidence="4 6" id="KW-0863">Zinc-finger</keyword>
<dbReference type="Pfam" id="PF00400">
    <property type="entry name" value="WD40"/>
    <property type="match status" value="2"/>
</dbReference>
<feature type="compositionally biased region" description="Polar residues" evidence="8">
    <location>
        <begin position="3786"/>
        <end position="3805"/>
    </location>
</feature>
<evidence type="ECO:0000256" key="3">
    <source>
        <dbReference type="ARBA" id="ARBA00022737"/>
    </source>
</evidence>
<dbReference type="Pfam" id="PF23295">
    <property type="entry name" value="Arm_4"/>
    <property type="match status" value="1"/>
</dbReference>
<dbReference type="GO" id="GO:0008270">
    <property type="term" value="F:zinc ion binding"/>
    <property type="evidence" value="ECO:0007669"/>
    <property type="project" value="UniProtKB-KW"/>
</dbReference>
<proteinExistence type="predicted"/>
<feature type="domain" description="FYVE-type" evidence="9">
    <location>
        <begin position="3954"/>
        <end position="4014"/>
    </location>
</feature>
<dbReference type="PROSITE" id="PS51783">
    <property type="entry name" value="PH_BEACH"/>
    <property type="match status" value="1"/>
</dbReference>
<dbReference type="InterPro" id="IPR016024">
    <property type="entry name" value="ARM-type_fold"/>
</dbReference>
<dbReference type="InterPro" id="IPR023362">
    <property type="entry name" value="PH-BEACH_dom"/>
</dbReference>
<feature type="region of interest" description="Disordered" evidence="8">
    <location>
        <begin position="1581"/>
        <end position="1602"/>
    </location>
</feature>
<dbReference type="InterPro" id="IPR000306">
    <property type="entry name" value="Znf_FYVE"/>
</dbReference>
<dbReference type="CDD" id="cd15719">
    <property type="entry name" value="FYVE_WDFY3"/>
    <property type="match status" value="1"/>
</dbReference>
<feature type="compositionally biased region" description="Polar residues" evidence="8">
    <location>
        <begin position="1585"/>
        <end position="1596"/>
    </location>
</feature>
<feature type="compositionally biased region" description="Polar residues" evidence="8">
    <location>
        <begin position="22"/>
        <end position="37"/>
    </location>
</feature>
<dbReference type="InterPro" id="IPR011011">
    <property type="entry name" value="Znf_FYVE_PHD"/>
</dbReference>
<feature type="region of interest" description="Disordered" evidence="8">
    <location>
        <begin position="1"/>
        <end position="39"/>
    </location>
</feature>
<feature type="compositionally biased region" description="Low complexity" evidence="8">
    <location>
        <begin position="3751"/>
        <end position="3766"/>
    </location>
</feature>
<evidence type="ECO:0000256" key="2">
    <source>
        <dbReference type="ARBA" id="ARBA00022723"/>
    </source>
</evidence>
<keyword evidence="1 7" id="KW-0853">WD repeat</keyword>
<dbReference type="Pfam" id="PF02138">
    <property type="entry name" value="Beach"/>
    <property type="match status" value="1"/>
</dbReference>
<feature type="region of interest" description="Disordered" evidence="8">
    <location>
        <begin position="716"/>
        <end position="735"/>
    </location>
</feature>
<evidence type="ECO:0000259" key="9">
    <source>
        <dbReference type="PROSITE" id="PS50178"/>
    </source>
</evidence>
<dbReference type="Pfam" id="PF15787">
    <property type="entry name" value="DUF4704"/>
    <property type="match status" value="1"/>
</dbReference>
<dbReference type="Gene3D" id="1.10.1540.10">
    <property type="entry name" value="BEACH domain"/>
    <property type="match status" value="1"/>
</dbReference>
<keyword evidence="2" id="KW-0479">Metal-binding</keyword>
<dbReference type="CDD" id="cd06071">
    <property type="entry name" value="Beach"/>
    <property type="match status" value="1"/>
</dbReference>
<dbReference type="InterPro" id="IPR013083">
    <property type="entry name" value="Znf_RING/FYVE/PHD"/>
</dbReference>
<sequence length="4023" mass="452514">MSDPGLSLDEETLSPDIFNDVDNMTNNPVNSDDSSSMLVDVTEPEPVDDVPEWKGVNMDEIHKGLGIYDCQELPPICPSSSHIVLISLPLPARGTPKPYPTYQVEKWCQDYVRMPHSKHSVYPIDENGTKRCRNRWEIIQESLLQNFISTHQLENAILSYNHIYAQRWDFTALHHFFSEVLDEEEANIFFEVLMPKMVQLALQLPVLVTGSVPLLKRHTNGAISLSQLQIASLLANAFFCTFPRRNSTNPQSEYGKYPYINFNRLFSAYKEGKWNKCESVMEKMKCIFHYFRRVTSKAPEGVVTIQRRYIPKSDCPKWDEQVQKLLPLHITSKGTIETEGTGFLQVDFANKYVGGGVLGLGCVQEEIRFVICPELMVTMLVTEELDDTEALIVSGIERYSKYKGYSNTFKWVGDYVDETPKDSSGRRLTSIVAIDALYFTHTQSQFNINNITRELNKAYVGFVGCEGNKNNLPAVATGNWGCGAFRGNPKLKVLLQLMAAAVAGRSMVYFTFGDTNLRDAIAEMYMHFVKHEINIAHIFSLLVQYQEFASTGNLDFYRFLYNRSKVKSFTHLNTNIHTKISITKEILKKSKSINNGEKRSFQLDTKKYPEMEEEKIQGWLTNIDEDINSKRKTEILKEEYIDTKRIVEKEQIQSKDNIKKKEGQIYDRDSIEKKRKQSLWKVSEDTTQTKTIQECRLSGLELLDTKQDLISQYSDSGCSDSTKDESHQSMKTSTDTHNTYKLIQTLGENSIQVLTMNIMRKLRGGTSVGGMGSSNTGGLDDCTGSTNPQHTALGLMHLKKLFSEYTHPPHTLSDAERNDKLYNMLPLFCKVFGSSPTGDMSEKFWDILAFTQQVSKLMVFEISRRASNQSTETASCAIVKFLEIENSEESSNGWMLLSALNLLAAGDTSVIQAMTTASVPSTLVKCLYLFFDLPEMIDDETDITDASSEFTPKQRRILLQKIFVQLLVRLCSHPYPAEELARKDDLTLLFSAITSWCPHYNVMWRKSAAEVLMTLSRHGLTQNVVSYIHNKGCIALCVDNMQRVPELAPLEVVEMFVTVFCFLKDSSEVSQTLLDDFRACQGYIFLSEFLLKHAPSRLEQDSRAEAQDAIRNLVLMLASLTMCGHTELKPSQASMGSLFQMLGFTLPQPSNRGGSVRNIQAFQVLQSVFVKSNSPLLCCTILDAISSVYHSDNANYFILEGQNTLSQFAEKIYLKNREIQEKFFQLLEFIVFQLNFVPCKELISLSILLKTNNSTSCSILCMETLLNILRHNNIFKDVYREVGMLEVFVTCLHRYATLLKDKQAAYDQGLECKICPEDERLGALVMEALTTLLASNVQNANVFRECGGARCAHNLVPYMDCRYQALGIVRELILSAGGDDDMATLLGVMHSAPSNALVLKTHILKSLLACLRESHRTRTVFRKVGGFVYVMSVLVSLEGQLGIQRSENTEPCNDIIKRTPQEEAQLLTLLHVVFHTISTAMRFEPANAKFFHHEICQSSLCDTLRLLGCFSTQTKLTEIDIISITNYHNMLSSLFTGSVLEPVFPEVIPKTLTYACLLLRLLYDVALDSFDKPNLVGLGMRSPNHKQNSVEQQKSFDSPGGGKRSIINSLNLSPPSPEPIVVHPGIVVGMLHLLPSISEPSTPQMALALQLYVAEIIKSLVRSERNQQIMCDAGMAGELLSVGRIALQDETHPLHQPLQYIIERLAAQSLEPRDLREFLRLGDPLCCISLDDIEPNKVRGGPVPLTRIKTLVSMTTPKDFRAHGSCTLPPFVELDMSAEGFACLYLPSVAPQSTTPPTVVAADSSVLGGIGSGDRLFPPQTGLTYSTWICVDKFSDPRTDAHCVRLLTLVRTPQSTKDLICLTAVLSARDKAIIVSTQETPLPQNVGEWEPEGTGECGARVWCPDLLQEGQWHHIVIVLNRAVLKNSSFSLYLDGQHIHSQKLHYITQVPGGGAANLTVASPVYGYIGTPPCWRRYSRLTWKQGPCHLVEEVFNSQNITTLFKLGPHYMGSLQAPLLSGQEPLMPLVAEEKVVFGLNSKAMSQLTLAKIRKVYSRADNKSIAKQLGMSSHENATPIRVLHNSAGHLSGPARALGGVVVGYLGVRVFSPRPVATMIDNVGGCSVLLGLIAMAQDVESLYAAVKALVCVVRSNQVAQQEMDRRRGYQTLAMLLRRKCPLLNSHILHLTFSLVGTVDSGRETSAIPNIMAFQDLLCDLQIWHEAPGELLRSLLEHLYELIAESSEKRTNLRLMRDLQLVHKLLHILSDVKQSSTRQILLALLSILLSQPRQADLLWFGQFIVATLPQSPEKHLILRESEGNKEGEGEHILLRNRCLQLLHSLLFNGPKVNINMCEELAKVLGLDWILLFLQSGLHSTTVIWGLRILVAICSVQSILQKFKEGTSNGSWLRHTDHNKMALALGCHQQITGGETKPSGLHVPGFQHLGWLLPQHVDLVPELYFLFIALMMGQPVKLLPTDSKVILKLDLDNVWNFLFGVPANHTLSSFATKKFVMDFLRVIVVDSLSLPVTAKSPPAIDLVLEAWPEHASTGQQTRYQTEILSILMEHLLAADVLIGEQAALPVVPGGSVNNIINNVCYVAARIVDKLWQGALTKDPHEVFDFIVKLIGQAKRRPGVVSMEGLHHCLNRTILFLLSRATDSIADQMAVLEALHKLTTHRLLVFGAGNHELEFIGCLTYCLLQLTADIKIMLDTNTKTTWHVNPQVEASDDRLTSHQGHNLMAVAATRVWEELYVCKKPAIEEVFKITLPVPIGNERAPELSIVRDQVHEAATKLWLNYVVMERKASYRVPWELHNQIQSKIQKVTGGLTRLASRTKVRKEESVRVRLRLHQNTVAQWTEQHIVLVRELATAKRLQYIQTNQHTQRYVYQEWLQTETELTRERGLWGPPTPTKLDKWMLDMTEGPCRMRKKMMKNELFYIHYPYRPELEHPDNKQLKYKVATSTDSKEYYLKQLGNSSGMFERERDPVIDDTPLNVNDTSTESEPPMVPCTLERHASEPDEVPEDNEQEEENNQTVPDNQTLIRLLEEHEKISHMFRCARIQGLDTTEGLLLFGKEHFYVVDGFTLLKSREIRDIESLPEAYEPILPSPGSPRRSRAMRQCSKFNYEDIREVHKRRYLLQPMALEVFSGDGRNYLLAFPRKVRNKVYQRFMTFATAIADSAQQSVAGQKRTANVEQATGLLSNLIGETSVTQRWVRGEISNFQYLMHLNTLAGRSYNDLMQYPIFPWILADYDSEELDLTDPGTFRDFSKPMGAQSPERLLQFKKRYKEWDDPHGETPPYHYGTHYSSAMIVCSYLVRMEPFTQHFLRLQGGHFDLADRMFNSIKEAWLSASKHNMADVKELIPEFFYLPEFLVNSNHFDLGSKQSGVQLGDIVLPPWAKQDPREFIRVHRLALECDYVSQHLHQWIDLIFGSKKMTQRTSVIDPGPITPGLSITTSDKLFFHNLDNLKPSLQPIKELKGPVGQILHVDKAVLAVEQNKTLIPPTYNKYVAWGFADHSLRIGNYDSDKAIFVCEAMIQSGGEIVACVCPSSKLIVTAGTSSVVTVWEYTKRQLSIKQCLYGHTDAVTCLSSSPAYNVIVSGSRDGTAIIWDLSRCLFVRQLRGHAGPVAAVAINELTGDIATCAATWLHVWSINGEELASVNTCVGRADRMQQILCVAFSQTHEWDSQNVIMTGSTDGVARMWSMDYVQVPAEEEKLEEITTTKEKHTKSNKNESQNENTKKRVHELVKQMSISAEGSSLLAKSGSESSLSEPENAKEASRLHEEKEECSDNESSNGSSNKPSPQNNNTPTIVLRRKSRGNPMFRKSEGGGRADSEGTQTSESSNNPGDSEGALRASKSDTSLTDSFVMVTEADTKPKKINPQNILRDGFKWQRQLVFRSKLTMHTAYDRKDNAEPASITALAVSRDHRTVYVGDTRGRVFSWSVCEQPGRTVADHWLKDEGADSCVGCGVRFNLYERRHHCRNCGQVFCSKCSRFESKISRLGILKPVRVCQGCYSSLRSQHSAESST</sequence>
<dbReference type="InterPro" id="IPR013320">
    <property type="entry name" value="ConA-like_dom_sf"/>
</dbReference>
<dbReference type="InterPro" id="IPR017455">
    <property type="entry name" value="Znf_FYVE-rel"/>
</dbReference>
<dbReference type="InterPro" id="IPR019775">
    <property type="entry name" value="WD40_repeat_CS"/>
</dbReference>
<feature type="compositionally biased region" description="Polar residues" evidence="8">
    <location>
        <begin position="2988"/>
        <end position="2997"/>
    </location>
</feature>
<dbReference type="SUPFAM" id="SSF50729">
    <property type="entry name" value="PH domain-like"/>
    <property type="match status" value="1"/>
</dbReference>
<dbReference type="InterPro" id="IPR046372">
    <property type="entry name" value="PARG_cat_C"/>
</dbReference>
<feature type="domain" description="BEACH" evidence="10">
    <location>
        <begin position="3193"/>
        <end position="3484"/>
    </location>
</feature>
<dbReference type="InterPro" id="IPR048362">
    <property type="entry name" value="PARG_helical"/>
</dbReference>
<dbReference type="Gene3D" id="3.30.40.10">
    <property type="entry name" value="Zinc/RING finger domain, C3HC4 (zinc finger)"/>
    <property type="match status" value="1"/>
</dbReference>
<dbReference type="SUPFAM" id="SSF50978">
    <property type="entry name" value="WD40 repeat-like"/>
    <property type="match status" value="1"/>
</dbReference>
<evidence type="ECO:0000256" key="4">
    <source>
        <dbReference type="ARBA" id="ARBA00022771"/>
    </source>
</evidence>
<feature type="region of interest" description="Disordered" evidence="8">
    <location>
        <begin position="2983"/>
        <end position="3003"/>
    </location>
</feature>
<dbReference type="PROSITE" id="PS50197">
    <property type="entry name" value="BEACH"/>
    <property type="match status" value="1"/>
</dbReference>
<dbReference type="SUPFAM" id="SSF57903">
    <property type="entry name" value="FYVE/PHD zinc finger"/>
    <property type="match status" value="1"/>
</dbReference>
<evidence type="ECO:0000259" key="10">
    <source>
        <dbReference type="PROSITE" id="PS50197"/>
    </source>
</evidence>
<evidence type="ECO:0000256" key="6">
    <source>
        <dbReference type="PROSITE-ProRule" id="PRU00091"/>
    </source>
</evidence>
<organism evidence="12 13">
    <name type="scientific">Apis cerana cerana</name>
    <name type="common">Oriental honeybee</name>
    <dbReference type="NCBI Taxonomy" id="94128"/>
    <lineage>
        <taxon>Eukaryota</taxon>
        <taxon>Metazoa</taxon>
        <taxon>Ecdysozoa</taxon>
        <taxon>Arthropoda</taxon>
        <taxon>Hexapoda</taxon>
        <taxon>Insecta</taxon>
        <taxon>Pterygota</taxon>
        <taxon>Neoptera</taxon>
        <taxon>Endopterygota</taxon>
        <taxon>Hymenoptera</taxon>
        <taxon>Apocrita</taxon>
        <taxon>Aculeata</taxon>
        <taxon>Apoidea</taxon>
        <taxon>Anthophila</taxon>
        <taxon>Apidae</taxon>
        <taxon>Apis</taxon>
    </lineage>
</organism>
<feature type="domain" description="BEACH-type PH" evidence="11">
    <location>
        <begin position="3041"/>
        <end position="3165"/>
    </location>
</feature>
<dbReference type="InterPro" id="IPR015943">
    <property type="entry name" value="WD40/YVTN_repeat-like_dom_sf"/>
</dbReference>
<dbReference type="PROSITE" id="PS50294">
    <property type="entry name" value="WD_REPEATS_REGION"/>
    <property type="match status" value="1"/>
</dbReference>
<dbReference type="Gene3D" id="2.130.10.10">
    <property type="entry name" value="YVTN repeat-like/Quinoprotein amine dehydrogenase"/>
    <property type="match status" value="1"/>
</dbReference>
<dbReference type="GO" id="GO:0004649">
    <property type="term" value="F:poly(ADP-ribose) glycohydrolase activity"/>
    <property type="evidence" value="ECO:0007669"/>
    <property type="project" value="InterPro"/>
</dbReference>
<dbReference type="FunFam" id="1.10.1540.10:FF:000002">
    <property type="entry name" value="WD repeat and FYVE domain containing 3"/>
    <property type="match status" value="1"/>
</dbReference>
<dbReference type="Proteomes" id="UP000242457">
    <property type="component" value="Unassembled WGS sequence"/>
</dbReference>
<dbReference type="STRING" id="94128.A0A2A3EK29"/>
<dbReference type="InterPro" id="IPR001680">
    <property type="entry name" value="WD40_rpt"/>
</dbReference>